<feature type="transmembrane region" description="Helical" evidence="5">
    <location>
        <begin position="81"/>
        <end position="100"/>
    </location>
</feature>
<evidence type="ECO:0000256" key="4">
    <source>
        <dbReference type="ARBA" id="ARBA00023136"/>
    </source>
</evidence>
<evidence type="ECO:0000256" key="1">
    <source>
        <dbReference type="ARBA" id="ARBA00004141"/>
    </source>
</evidence>
<sequence length="319" mass="35813">MIITDHFFNKKLFIGGTLSIVPSLLIYLLTGDQKFIIGSIASISFFYMLATEADTKKILYIIPITYLLSMVLLFLENNASVMTYPFLIIISFLSIIFRMVNLNKSTGLYVSVIVLFFAIPVSHYRMSPLLVNYLATSSVFLISTLPPVMLFLYSTRFKDIKNENGYTSQTEIVLESTSLLISTVICAAIASRLHGYDAPMLMWSCIVVNSCRIKNSGDKLKDRIFPGIAGVCIGYIIGIFLKNLEYTLLISSYITMLSLISFKNYSVGFFIRCVSFPVGVCALYQSDNLISARVTEIFLGGCLSFISVFLVAFFSWRRL</sequence>
<proteinExistence type="predicted"/>
<reference evidence="8" key="1">
    <citation type="journal article" date="2019" name="Int. J. Syst. Evol. Microbiol.">
        <title>The Global Catalogue of Microorganisms (GCM) 10K type strain sequencing project: providing services to taxonomists for standard genome sequencing and annotation.</title>
        <authorList>
            <consortium name="The Broad Institute Genomics Platform"/>
            <consortium name="The Broad Institute Genome Sequencing Center for Infectious Disease"/>
            <person name="Wu L."/>
            <person name="Ma J."/>
        </authorList>
    </citation>
    <scope>NUCLEOTIDE SEQUENCE [LARGE SCALE GENOMIC DNA]</scope>
    <source>
        <strain evidence="8">CGMCC 1.18518</strain>
    </source>
</reference>
<organism evidence="7 8">
    <name type="scientific">Tatumella terrea</name>
    <dbReference type="NCBI Taxonomy" id="419007"/>
    <lineage>
        <taxon>Bacteria</taxon>
        <taxon>Pseudomonadati</taxon>
        <taxon>Pseudomonadota</taxon>
        <taxon>Gammaproteobacteria</taxon>
        <taxon>Enterobacterales</taxon>
        <taxon>Erwiniaceae</taxon>
        <taxon>Tatumella</taxon>
    </lineage>
</organism>
<keyword evidence="3 5" id="KW-1133">Transmembrane helix</keyword>
<feature type="domain" description="Integral membrane bound transporter" evidence="6">
    <location>
        <begin position="185"/>
        <end position="306"/>
    </location>
</feature>
<feature type="transmembrane region" description="Helical" evidence="5">
    <location>
        <begin position="58"/>
        <end position="75"/>
    </location>
</feature>
<comment type="caution">
    <text evidence="7">The sequence shown here is derived from an EMBL/GenBank/DDBJ whole genome shotgun (WGS) entry which is preliminary data.</text>
</comment>
<dbReference type="Proteomes" id="UP001596230">
    <property type="component" value="Unassembled WGS sequence"/>
</dbReference>
<comment type="subcellular location">
    <subcellularLocation>
        <location evidence="1">Membrane</location>
        <topology evidence="1">Multi-pass membrane protein</topology>
    </subcellularLocation>
</comment>
<evidence type="ECO:0000256" key="3">
    <source>
        <dbReference type="ARBA" id="ARBA00022989"/>
    </source>
</evidence>
<evidence type="ECO:0000313" key="8">
    <source>
        <dbReference type="Proteomes" id="UP001596230"/>
    </source>
</evidence>
<dbReference type="RefSeq" id="WP_385948794.1">
    <property type="nucleotide sequence ID" value="NZ_JBHSUB010000007.1"/>
</dbReference>
<keyword evidence="4 5" id="KW-0472">Membrane</keyword>
<evidence type="ECO:0000256" key="2">
    <source>
        <dbReference type="ARBA" id="ARBA00022692"/>
    </source>
</evidence>
<protein>
    <submittedName>
        <fullName evidence="7">FUSC family protein</fullName>
    </submittedName>
</protein>
<feature type="transmembrane region" description="Helical" evidence="5">
    <location>
        <begin position="224"/>
        <end position="244"/>
    </location>
</feature>
<feature type="transmembrane region" description="Helical" evidence="5">
    <location>
        <begin position="35"/>
        <end position="51"/>
    </location>
</feature>
<evidence type="ECO:0000259" key="6">
    <source>
        <dbReference type="Pfam" id="PF13515"/>
    </source>
</evidence>
<feature type="transmembrane region" description="Helical" evidence="5">
    <location>
        <begin position="172"/>
        <end position="193"/>
    </location>
</feature>
<dbReference type="InterPro" id="IPR049453">
    <property type="entry name" value="Memb_transporter_dom"/>
</dbReference>
<gene>
    <name evidence="7" type="ORF">ACFP9W_06360</name>
</gene>
<keyword evidence="8" id="KW-1185">Reference proteome</keyword>
<feature type="transmembrane region" description="Helical" evidence="5">
    <location>
        <begin position="12"/>
        <end position="29"/>
    </location>
</feature>
<feature type="transmembrane region" description="Helical" evidence="5">
    <location>
        <begin position="130"/>
        <end position="152"/>
    </location>
</feature>
<evidence type="ECO:0000256" key="5">
    <source>
        <dbReference type="SAM" id="Phobius"/>
    </source>
</evidence>
<evidence type="ECO:0000313" key="7">
    <source>
        <dbReference type="EMBL" id="MFC6377715.1"/>
    </source>
</evidence>
<dbReference type="EMBL" id="JBHSUB010000007">
    <property type="protein sequence ID" value="MFC6377715.1"/>
    <property type="molecule type" value="Genomic_DNA"/>
</dbReference>
<feature type="transmembrane region" description="Helical" evidence="5">
    <location>
        <begin position="297"/>
        <end position="316"/>
    </location>
</feature>
<dbReference type="Pfam" id="PF13515">
    <property type="entry name" value="FUSC_2"/>
    <property type="match status" value="1"/>
</dbReference>
<keyword evidence="2 5" id="KW-0812">Transmembrane</keyword>
<accession>A0ABW1VYH0</accession>
<feature type="transmembrane region" description="Helical" evidence="5">
    <location>
        <begin position="107"/>
        <end position="124"/>
    </location>
</feature>
<name>A0ABW1VYH0_9GAMM</name>